<name>A0AA86PUV9_9EUKA</name>
<evidence type="ECO:0000313" key="5">
    <source>
        <dbReference type="Proteomes" id="UP001642409"/>
    </source>
</evidence>
<keyword evidence="2" id="KW-0677">Repeat</keyword>
<organism evidence="3">
    <name type="scientific">Hexamita inflata</name>
    <dbReference type="NCBI Taxonomy" id="28002"/>
    <lineage>
        <taxon>Eukaryota</taxon>
        <taxon>Metamonada</taxon>
        <taxon>Diplomonadida</taxon>
        <taxon>Hexamitidae</taxon>
        <taxon>Hexamitinae</taxon>
        <taxon>Hexamita</taxon>
    </lineage>
</organism>
<dbReference type="EMBL" id="CAXDID020000135">
    <property type="protein sequence ID" value="CAL6037048.1"/>
    <property type="molecule type" value="Genomic_DNA"/>
</dbReference>
<proteinExistence type="predicted"/>
<dbReference type="EMBL" id="CATOUU010000720">
    <property type="protein sequence ID" value="CAI9943983.1"/>
    <property type="molecule type" value="Genomic_DNA"/>
</dbReference>
<dbReference type="Pfam" id="PF12799">
    <property type="entry name" value="LRR_4"/>
    <property type="match status" value="1"/>
</dbReference>
<keyword evidence="5" id="KW-1185">Reference proteome</keyword>
<dbReference type="PANTHER" id="PTHR46652:SF3">
    <property type="entry name" value="LEUCINE-RICH REPEAT-CONTAINING PROTEIN 9"/>
    <property type="match status" value="1"/>
</dbReference>
<evidence type="ECO:0000313" key="4">
    <source>
        <dbReference type="EMBL" id="CAL6037048.1"/>
    </source>
</evidence>
<reference evidence="4 5" key="2">
    <citation type="submission" date="2024-07" db="EMBL/GenBank/DDBJ databases">
        <authorList>
            <person name="Akdeniz Z."/>
        </authorList>
    </citation>
    <scope>NUCLEOTIDE SEQUENCE [LARGE SCALE GENOMIC DNA]</scope>
</reference>
<dbReference type="PANTHER" id="PTHR46652">
    <property type="entry name" value="LEUCINE-RICH REPEAT AND IQ DOMAIN-CONTAINING PROTEIN 1-RELATED"/>
    <property type="match status" value="1"/>
</dbReference>
<gene>
    <name evidence="3" type="ORF">HINF_LOCUS31628</name>
    <name evidence="4" type="ORF">HINF_LOCUS36706</name>
</gene>
<dbReference type="SMART" id="SM00365">
    <property type="entry name" value="LRR_SD22"/>
    <property type="match status" value="3"/>
</dbReference>
<dbReference type="Proteomes" id="UP001642409">
    <property type="component" value="Unassembled WGS sequence"/>
</dbReference>
<dbReference type="InterPro" id="IPR001611">
    <property type="entry name" value="Leu-rich_rpt"/>
</dbReference>
<comment type="caution">
    <text evidence="3">The sequence shown here is derived from an EMBL/GenBank/DDBJ whole genome shotgun (WGS) entry which is preliminary data.</text>
</comment>
<dbReference type="SUPFAM" id="SSF52058">
    <property type="entry name" value="L domain-like"/>
    <property type="match status" value="2"/>
</dbReference>
<protein>
    <submittedName>
        <fullName evidence="3">Putative</fullName>
    </submittedName>
</protein>
<reference evidence="3" key="1">
    <citation type="submission" date="2023-06" db="EMBL/GenBank/DDBJ databases">
        <authorList>
            <person name="Kurt Z."/>
        </authorList>
    </citation>
    <scope>NUCLEOTIDE SEQUENCE</scope>
</reference>
<evidence type="ECO:0000256" key="1">
    <source>
        <dbReference type="ARBA" id="ARBA00022614"/>
    </source>
</evidence>
<dbReference type="InterPro" id="IPR032675">
    <property type="entry name" value="LRR_dom_sf"/>
</dbReference>
<sequence length="719" mass="83692">MKFQFAQPVNTDLQFTFGNNNLNIQSQKQIILLGLPQENLKVKIEQQNVIQQQKELQKVIQQQVIQQQEIQQQKEKDEKYINIYKQRVHDEKLIIYNNQIKDLSFIDNLNVQKLELQTLINSFFAGGFYSVVPEFTSKTLKELKINNVDKIENFKNILLENLEILKISNCETLKDCEYLTQVKILELCKVKNIQELFTNKICKNIQELTIKGGNVTNLDTLQIENVRILRLINSQEMQKLNIQNITTYKYLRELHLQGYDDLDITHLQYLNNLNIVQLEKCNNITINFNSQNIKDLMLNCCILKSLESFQLPNLQNLGITDFSSVNLDNINQFKNLRELNLQDNKEINSLSQLQDLQLQITSLNLSRCKLRDMQSIDPVDVQKDQYIDVSPLKFLVKLEKLYLSNCKLNDINMLSFLHNLNELDLSYNDITDLTPLQTLVQLKMLKLENCNLTNIDSLDSLVNLEELNLSNQQNFKKLETYSFDTAPLKYLVKLNILNLNKCRKLNLNTNQGGFEELQYLNSLTKLDLSKCELLKVDVLKSLTNLKILELNENRNIDITPIQYLTQLRTLDLDSCGLHSVEALIPLRNLKNLYLSFNRIVYIQPLKQLKLLVQLSFLGGRAIDLDSYFTRFFDFDSFFGQQTQPKAEEIQQANLSRDINSPVTQLNNLYKKRQVLQNAIYVGKRAINSFLNQQVINSLQVTKKVVQLFTQHNGENSCDQ</sequence>
<dbReference type="InterPro" id="IPR050836">
    <property type="entry name" value="SDS22/Internalin_LRR"/>
</dbReference>
<dbReference type="Gene3D" id="3.80.10.10">
    <property type="entry name" value="Ribonuclease Inhibitor"/>
    <property type="match status" value="3"/>
</dbReference>
<accession>A0AA86PUV9</accession>
<dbReference type="AlphaFoldDB" id="A0AA86PUV9"/>
<evidence type="ECO:0000256" key="2">
    <source>
        <dbReference type="ARBA" id="ARBA00022737"/>
    </source>
</evidence>
<dbReference type="InterPro" id="IPR025875">
    <property type="entry name" value="Leu-rich_rpt_4"/>
</dbReference>
<keyword evidence="1" id="KW-0433">Leucine-rich repeat</keyword>
<dbReference type="PROSITE" id="PS51450">
    <property type="entry name" value="LRR"/>
    <property type="match status" value="5"/>
</dbReference>
<evidence type="ECO:0000313" key="3">
    <source>
        <dbReference type="EMBL" id="CAI9943983.1"/>
    </source>
</evidence>